<dbReference type="InterPro" id="IPR002197">
    <property type="entry name" value="HTH_Fis"/>
</dbReference>
<protein>
    <submittedName>
        <fullName evidence="9">Sigma-54 dependent transcriptional regulator</fullName>
    </submittedName>
</protein>
<dbReference type="InterPro" id="IPR058031">
    <property type="entry name" value="AAA_lid_NorR"/>
</dbReference>
<dbReference type="Pfam" id="PF00158">
    <property type="entry name" value="Sigma54_activat"/>
    <property type="match status" value="1"/>
</dbReference>
<dbReference type="PROSITE" id="PS00675">
    <property type="entry name" value="SIGMA54_INTERACT_1"/>
    <property type="match status" value="1"/>
</dbReference>
<evidence type="ECO:0000313" key="9">
    <source>
        <dbReference type="EMBL" id="MEM5500184.1"/>
    </source>
</evidence>
<evidence type="ECO:0000256" key="1">
    <source>
        <dbReference type="ARBA" id="ARBA00022741"/>
    </source>
</evidence>
<dbReference type="SUPFAM" id="SSF52540">
    <property type="entry name" value="P-loop containing nucleoside triphosphate hydrolases"/>
    <property type="match status" value="1"/>
</dbReference>
<accession>A0ABU9T233</accession>
<organism evidence="9 10">
    <name type="scientific">Ahrensia kielensis</name>
    <dbReference type="NCBI Taxonomy" id="76980"/>
    <lineage>
        <taxon>Bacteria</taxon>
        <taxon>Pseudomonadati</taxon>
        <taxon>Pseudomonadota</taxon>
        <taxon>Alphaproteobacteria</taxon>
        <taxon>Hyphomicrobiales</taxon>
        <taxon>Ahrensiaceae</taxon>
        <taxon>Ahrensia</taxon>
    </lineage>
</organism>
<dbReference type="CDD" id="cd17549">
    <property type="entry name" value="REC_DctD-like"/>
    <property type="match status" value="1"/>
</dbReference>
<name>A0ABU9T233_9HYPH</name>
<dbReference type="InterPro" id="IPR011006">
    <property type="entry name" value="CheY-like_superfamily"/>
</dbReference>
<dbReference type="Gene3D" id="1.10.8.60">
    <property type="match status" value="1"/>
</dbReference>
<dbReference type="PANTHER" id="PTHR32071:SF57">
    <property type="entry name" value="C4-DICARBOXYLATE TRANSPORT TRANSCRIPTIONAL REGULATORY PROTEIN DCTD"/>
    <property type="match status" value="1"/>
</dbReference>
<dbReference type="PROSITE" id="PS50110">
    <property type="entry name" value="RESPONSE_REGULATORY"/>
    <property type="match status" value="1"/>
</dbReference>
<dbReference type="Gene3D" id="3.40.50.300">
    <property type="entry name" value="P-loop containing nucleotide triphosphate hydrolases"/>
    <property type="match status" value="1"/>
</dbReference>
<sequence length="441" mass="48840">MTETILFVDDEEELLIAASQTLKLADLPVTTFSEAELALNKVARDFPGIVVSDIRMPNMDGMTLLRRALEIDPALPVILITGNGDVELAVEAMRAGAYDFLEKPYNPAHLIEVVRRALDKRRLTLENRLLRNQVGSRDAIEARLIGRSSVMVRLREQVRAVAATDADILVQGETGTGKEVIARAIHRASARQTKPFVHINCAALPKDLVESELFGHVSGAFAGAVKSRFGKLEHGRGGTIFLDAIDCLEMSVQAKFLQAIQSRQITPLGSNEIIDLDVRFIAASKEPLDKAVAEERFRDDLFYRLNVVTLYAPPLSARRDDIPQLFMHLIAEAATRYRCPMPEVDSQTLSKMATGTWLGNVRELRNAADRYVLGLSVDDDDQIIGDQSLAERMNTHERAIISATLSAHGGALKPTYETLGVSRKALYEKMQKHGLDREKFA</sequence>
<dbReference type="CDD" id="cd00009">
    <property type="entry name" value="AAA"/>
    <property type="match status" value="1"/>
</dbReference>
<dbReference type="SUPFAM" id="SSF52172">
    <property type="entry name" value="CheY-like"/>
    <property type="match status" value="1"/>
</dbReference>
<dbReference type="EMBL" id="JBBMQO010000001">
    <property type="protein sequence ID" value="MEM5500184.1"/>
    <property type="molecule type" value="Genomic_DNA"/>
</dbReference>
<keyword evidence="3" id="KW-0902">Two-component regulatory system</keyword>
<feature type="modified residue" description="4-aspartylphosphate" evidence="6">
    <location>
        <position position="53"/>
    </location>
</feature>
<dbReference type="SMART" id="SM00382">
    <property type="entry name" value="AAA"/>
    <property type="match status" value="1"/>
</dbReference>
<dbReference type="Pfam" id="PF02954">
    <property type="entry name" value="HTH_8"/>
    <property type="match status" value="1"/>
</dbReference>
<keyword evidence="6" id="KW-0597">Phosphoprotein</keyword>
<dbReference type="RefSeq" id="WP_342846202.1">
    <property type="nucleotide sequence ID" value="NZ_JBBMQO010000001.1"/>
</dbReference>
<dbReference type="Gene3D" id="1.10.10.60">
    <property type="entry name" value="Homeodomain-like"/>
    <property type="match status" value="1"/>
</dbReference>
<dbReference type="Pfam" id="PF25601">
    <property type="entry name" value="AAA_lid_14"/>
    <property type="match status" value="1"/>
</dbReference>
<keyword evidence="10" id="KW-1185">Reference proteome</keyword>
<dbReference type="SUPFAM" id="SSF46689">
    <property type="entry name" value="Homeodomain-like"/>
    <property type="match status" value="1"/>
</dbReference>
<gene>
    <name evidence="9" type="ORF">WNY59_01135</name>
</gene>
<dbReference type="InterPro" id="IPR001789">
    <property type="entry name" value="Sig_transdc_resp-reg_receiver"/>
</dbReference>
<keyword evidence="2" id="KW-0067">ATP-binding</keyword>
<evidence type="ECO:0000256" key="6">
    <source>
        <dbReference type="PROSITE-ProRule" id="PRU00169"/>
    </source>
</evidence>
<proteinExistence type="predicted"/>
<dbReference type="PANTHER" id="PTHR32071">
    <property type="entry name" value="TRANSCRIPTIONAL REGULATORY PROTEIN"/>
    <property type="match status" value="1"/>
</dbReference>
<evidence type="ECO:0000256" key="5">
    <source>
        <dbReference type="ARBA" id="ARBA00023163"/>
    </source>
</evidence>
<dbReference type="Proteomes" id="UP001477870">
    <property type="component" value="Unassembled WGS sequence"/>
</dbReference>
<feature type="domain" description="Response regulatory" evidence="8">
    <location>
        <begin position="4"/>
        <end position="118"/>
    </location>
</feature>
<dbReference type="Gene3D" id="3.40.50.2300">
    <property type="match status" value="1"/>
</dbReference>
<evidence type="ECO:0000259" key="8">
    <source>
        <dbReference type="PROSITE" id="PS50110"/>
    </source>
</evidence>
<dbReference type="InterPro" id="IPR009057">
    <property type="entry name" value="Homeodomain-like_sf"/>
</dbReference>
<dbReference type="SMART" id="SM00448">
    <property type="entry name" value="REC"/>
    <property type="match status" value="1"/>
</dbReference>
<dbReference type="Pfam" id="PF00072">
    <property type="entry name" value="Response_reg"/>
    <property type="match status" value="1"/>
</dbReference>
<comment type="caution">
    <text evidence="9">The sequence shown here is derived from an EMBL/GenBank/DDBJ whole genome shotgun (WGS) entry which is preliminary data.</text>
</comment>
<evidence type="ECO:0000256" key="4">
    <source>
        <dbReference type="ARBA" id="ARBA00023015"/>
    </source>
</evidence>
<reference evidence="9 10" key="1">
    <citation type="submission" date="2024-03" db="EMBL/GenBank/DDBJ databases">
        <title>Community enrichment and isolation of bacterial strains for fucoidan degradation.</title>
        <authorList>
            <person name="Sichert A."/>
        </authorList>
    </citation>
    <scope>NUCLEOTIDE SEQUENCE [LARGE SCALE GENOMIC DNA]</scope>
    <source>
        <strain evidence="9 10">AS62</strain>
    </source>
</reference>
<dbReference type="InterPro" id="IPR002078">
    <property type="entry name" value="Sigma_54_int"/>
</dbReference>
<evidence type="ECO:0000256" key="2">
    <source>
        <dbReference type="ARBA" id="ARBA00022840"/>
    </source>
</evidence>
<evidence type="ECO:0000313" key="10">
    <source>
        <dbReference type="Proteomes" id="UP001477870"/>
    </source>
</evidence>
<keyword evidence="1" id="KW-0547">Nucleotide-binding</keyword>
<dbReference type="InterPro" id="IPR003593">
    <property type="entry name" value="AAA+_ATPase"/>
</dbReference>
<dbReference type="InterPro" id="IPR027417">
    <property type="entry name" value="P-loop_NTPase"/>
</dbReference>
<keyword evidence="5" id="KW-0804">Transcription</keyword>
<feature type="domain" description="Sigma-54 factor interaction" evidence="7">
    <location>
        <begin position="144"/>
        <end position="373"/>
    </location>
</feature>
<dbReference type="InterPro" id="IPR025662">
    <property type="entry name" value="Sigma_54_int_dom_ATP-bd_1"/>
</dbReference>
<dbReference type="PROSITE" id="PS50045">
    <property type="entry name" value="SIGMA54_INTERACT_4"/>
    <property type="match status" value="1"/>
</dbReference>
<evidence type="ECO:0000256" key="3">
    <source>
        <dbReference type="ARBA" id="ARBA00023012"/>
    </source>
</evidence>
<evidence type="ECO:0000259" key="7">
    <source>
        <dbReference type="PROSITE" id="PS50045"/>
    </source>
</evidence>
<keyword evidence="4" id="KW-0805">Transcription regulation</keyword>